<evidence type="ECO:0000256" key="9">
    <source>
        <dbReference type="ARBA" id="ARBA00023295"/>
    </source>
</evidence>
<dbReference type="Gene3D" id="1.10.1670.10">
    <property type="entry name" value="Helix-hairpin-Helix base-excision DNA repair enzymes (C-terminal)"/>
    <property type="match status" value="1"/>
</dbReference>
<dbReference type="GO" id="GO:0046872">
    <property type="term" value="F:metal ion binding"/>
    <property type="evidence" value="ECO:0007669"/>
    <property type="project" value="UniProtKB-KW"/>
</dbReference>
<keyword evidence="12" id="KW-1185">Reference proteome</keyword>
<reference evidence="11 12" key="1">
    <citation type="submission" date="2018-10" db="EMBL/GenBank/DDBJ databases">
        <title>Genomic Encyclopedia of Archaeal and Bacterial Type Strains, Phase II (KMG-II): from individual species to whole genera.</title>
        <authorList>
            <person name="Goeker M."/>
        </authorList>
    </citation>
    <scope>NUCLEOTIDE SEQUENCE [LARGE SCALE GENOMIC DNA]</scope>
    <source>
        <strain evidence="11 12">DSM 16510</strain>
    </source>
</reference>
<name>A0A497XSS0_9AQUI</name>
<dbReference type="InterPro" id="IPR023170">
    <property type="entry name" value="HhH_base_excis_C"/>
</dbReference>
<keyword evidence="7" id="KW-0411">Iron-sulfur</keyword>
<dbReference type="InterPro" id="IPR011257">
    <property type="entry name" value="DNA_glycosylase"/>
</dbReference>
<comment type="caution">
    <text evidence="11">The sequence shown here is derived from an EMBL/GenBank/DDBJ whole genome shotgun (WGS) entry which is preliminary data.</text>
</comment>
<feature type="domain" description="HhH-GPD" evidence="10">
    <location>
        <begin position="49"/>
        <end position="197"/>
    </location>
</feature>
<keyword evidence="4" id="KW-0227">DNA damage</keyword>
<keyword evidence="9" id="KW-0326">Glycosidase</keyword>
<dbReference type="GO" id="GO:0019104">
    <property type="term" value="F:DNA N-glycosylase activity"/>
    <property type="evidence" value="ECO:0007669"/>
    <property type="project" value="UniProtKB-ARBA"/>
</dbReference>
<keyword evidence="6" id="KW-0408">Iron</keyword>
<accession>A0A497XSS0</accession>
<proteinExistence type="inferred from homology"/>
<dbReference type="GO" id="GO:0006284">
    <property type="term" value="P:base-excision repair"/>
    <property type="evidence" value="ECO:0007669"/>
    <property type="project" value="InterPro"/>
</dbReference>
<evidence type="ECO:0000256" key="8">
    <source>
        <dbReference type="ARBA" id="ARBA00023204"/>
    </source>
</evidence>
<dbReference type="SMART" id="SM00478">
    <property type="entry name" value="ENDO3c"/>
    <property type="match status" value="1"/>
</dbReference>
<evidence type="ECO:0000256" key="1">
    <source>
        <dbReference type="ARBA" id="ARBA00008343"/>
    </source>
</evidence>
<keyword evidence="5" id="KW-0378">Hydrolase</keyword>
<gene>
    <name evidence="11" type="ORF">BCF55_1509</name>
</gene>
<sequence>MKSSRDSLLQVFKLLLVSYGKQNWWPVDREYHRKEGSDPREEIVIGAILTQNTSWRNVEKALQNLKRVKALSFKRIIDITPEALQELIRPAGYYRQKAVYLKEVAFRLYPVSKVEKVSREELLEIKGIGRETADTILLYAGNRPYFVIDAYTKRIVKRVFGIEDNYEGLRKFFEENLPEDIELYKEFHALLDEHAKRFCKKIPQCEGCILTQLCTQPLR</sequence>
<evidence type="ECO:0000256" key="4">
    <source>
        <dbReference type="ARBA" id="ARBA00022763"/>
    </source>
</evidence>
<dbReference type="PANTHER" id="PTHR10359">
    <property type="entry name" value="A/G-SPECIFIC ADENINE GLYCOSYLASE/ENDONUCLEASE III"/>
    <property type="match status" value="1"/>
</dbReference>
<dbReference type="Proteomes" id="UP000267841">
    <property type="component" value="Unassembled WGS sequence"/>
</dbReference>
<keyword evidence="3" id="KW-0479">Metal-binding</keyword>
<evidence type="ECO:0000256" key="2">
    <source>
        <dbReference type="ARBA" id="ARBA00022485"/>
    </source>
</evidence>
<evidence type="ECO:0000256" key="5">
    <source>
        <dbReference type="ARBA" id="ARBA00022801"/>
    </source>
</evidence>
<dbReference type="RefSeq" id="WP_121012239.1">
    <property type="nucleotide sequence ID" value="NZ_RCCJ01000001.1"/>
</dbReference>
<evidence type="ECO:0000313" key="11">
    <source>
        <dbReference type="EMBL" id="RLJ71210.1"/>
    </source>
</evidence>
<dbReference type="SUPFAM" id="SSF48150">
    <property type="entry name" value="DNA-glycosylase"/>
    <property type="match status" value="1"/>
</dbReference>
<evidence type="ECO:0000313" key="12">
    <source>
        <dbReference type="Proteomes" id="UP000267841"/>
    </source>
</evidence>
<dbReference type="InterPro" id="IPR003265">
    <property type="entry name" value="HhH-GPD_domain"/>
</dbReference>
<organism evidence="11 12">
    <name type="scientific">Hydrogenivirga caldilitoris</name>
    <dbReference type="NCBI Taxonomy" id="246264"/>
    <lineage>
        <taxon>Bacteria</taxon>
        <taxon>Pseudomonadati</taxon>
        <taxon>Aquificota</taxon>
        <taxon>Aquificia</taxon>
        <taxon>Aquificales</taxon>
        <taxon>Aquificaceae</taxon>
        <taxon>Hydrogenivirga</taxon>
    </lineage>
</organism>
<keyword evidence="8" id="KW-0234">DNA repair</keyword>
<keyword evidence="2" id="KW-0004">4Fe-4S</keyword>
<comment type="similarity">
    <text evidence="1">Belongs to the Nth/MutY family.</text>
</comment>
<dbReference type="PIRSF" id="PIRSF001435">
    <property type="entry name" value="Nth"/>
    <property type="match status" value="1"/>
</dbReference>
<dbReference type="Gene3D" id="1.10.340.30">
    <property type="entry name" value="Hypothetical protein, domain 2"/>
    <property type="match status" value="1"/>
</dbReference>
<dbReference type="InterPro" id="IPR000445">
    <property type="entry name" value="HhH_motif"/>
</dbReference>
<dbReference type="GO" id="GO:0051539">
    <property type="term" value="F:4 iron, 4 sulfur cluster binding"/>
    <property type="evidence" value="ECO:0007669"/>
    <property type="project" value="UniProtKB-KW"/>
</dbReference>
<dbReference type="CDD" id="cd00056">
    <property type="entry name" value="ENDO3c"/>
    <property type="match status" value="1"/>
</dbReference>
<dbReference type="PANTHER" id="PTHR10359:SF19">
    <property type="entry name" value="DNA REPAIR GLYCOSYLASE MJ1434-RELATED"/>
    <property type="match status" value="1"/>
</dbReference>
<evidence type="ECO:0000259" key="10">
    <source>
        <dbReference type="SMART" id="SM00478"/>
    </source>
</evidence>
<evidence type="ECO:0000256" key="3">
    <source>
        <dbReference type="ARBA" id="ARBA00022723"/>
    </source>
</evidence>
<evidence type="ECO:0000256" key="7">
    <source>
        <dbReference type="ARBA" id="ARBA00023014"/>
    </source>
</evidence>
<dbReference type="GO" id="GO:0003677">
    <property type="term" value="F:DNA binding"/>
    <property type="evidence" value="ECO:0007669"/>
    <property type="project" value="InterPro"/>
</dbReference>
<evidence type="ECO:0000256" key="6">
    <source>
        <dbReference type="ARBA" id="ARBA00023004"/>
    </source>
</evidence>
<dbReference type="Pfam" id="PF00633">
    <property type="entry name" value="HHH"/>
    <property type="match status" value="1"/>
</dbReference>
<dbReference type="OrthoDB" id="9802365at2"/>
<dbReference type="EMBL" id="RCCJ01000001">
    <property type="protein sequence ID" value="RLJ71210.1"/>
    <property type="molecule type" value="Genomic_DNA"/>
</dbReference>
<dbReference type="AlphaFoldDB" id="A0A497XSS0"/>
<protein>
    <submittedName>
        <fullName evidence="11">DNA-3-methyladenine glycosylase III</fullName>
    </submittedName>
</protein>
<dbReference type="Pfam" id="PF00730">
    <property type="entry name" value="HhH-GPD"/>
    <property type="match status" value="1"/>
</dbReference>